<organism evidence="1">
    <name type="scientific">marine sediment metagenome</name>
    <dbReference type="NCBI Taxonomy" id="412755"/>
    <lineage>
        <taxon>unclassified sequences</taxon>
        <taxon>metagenomes</taxon>
        <taxon>ecological metagenomes</taxon>
    </lineage>
</organism>
<dbReference type="EMBL" id="LAZR01002008">
    <property type="protein sequence ID" value="KKN35827.1"/>
    <property type="molecule type" value="Genomic_DNA"/>
</dbReference>
<comment type="caution">
    <text evidence="1">The sequence shown here is derived from an EMBL/GenBank/DDBJ whole genome shotgun (WGS) entry which is preliminary data.</text>
</comment>
<gene>
    <name evidence="1" type="ORF">LCGC14_0779750</name>
</gene>
<dbReference type="InterPro" id="IPR036322">
    <property type="entry name" value="WD40_repeat_dom_sf"/>
</dbReference>
<dbReference type="AlphaFoldDB" id="A0A0F9QFS9"/>
<name>A0A0F9QFS9_9ZZZZ</name>
<protein>
    <recommendedName>
        <fullName evidence="2">Photosynthesis system II assembly factor Ycf48/Hcf136-like domain-containing protein</fullName>
    </recommendedName>
</protein>
<evidence type="ECO:0000313" key="1">
    <source>
        <dbReference type="EMBL" id="KKN35827.1"/>
    </source>
</evidence>
<accession>A0A0F9QFS9</accession>
<evidence type="ECO:0008006" key="2">
    <source>
        <dbReference type="Google" id="ProtNLM"/>
    </source>
</evidence>
<proteinExistence type="predicted"/>
<reference evidence="1" key="1">
    <citation type="journal article" date="2015" name="Nature">
        <title>Complex archaea that bridge the gap between prokaryotes and eukaryotes.</title>
        <authorList>
            <person name="Spang A."/>
            <person name="Saw J.H."/>
            <person name="Jorgensen S.L."/>
            <person name="Zaremba-Niedzwiedzka K."/>
            <person name="Martijn J."/>
            <person name="Lind A.E."/>
            <person name="van Eijk R."/>
            <person name="Schleper C."/>
            <person name="Guy L."/>
            <person name="Ettema T.J."/>
        </authorList>
    </citation>
    <scope>NUCLEOTIDE SEQUENCE</scope>
</reference>
<sequence length="951" mass="104492">MRTASLIDARAGYFVDEAYELIPANGLLKGENCYWRDGLQQRGGHQPYATATYSASDVIRGVSRRHNIVNRWINIEAIDLNASGNVQFYYRATTALRAIDASYTFRTGNKVYFGEIDGKIVAVNGVDKPAIIYYEDAITWTSRTSASARQWFSVCWSPELSLFCAVAYDGTVGVQVMTSPDGTTWTARTSASAQQWRSICWSPELTLFCAVADNGAAGVQVMSSPDGITWTSRTSASAQQWRSVCWSPELTLFCAVAFNGAAGVQVMTSPDGITWTSRTSASAQQWQSVCWSPELTLFCAVSYNGAVGVQVMTSPDGTTWTSRTSASAQEWSSICWSPELALFCAVALNGAVGVQVMTSPDGTTWTSRTSASAQGWMSVCWSPELMLFCAIADNGAAGVQVMTSPDGTTWTSRTSASALQWLSICWSPELSLFCAVAYDGAVGVQVMTSPDGLTIKNLEAYDERDRDETTWNAGQYTVAGTVYTDDTTDAQDAGADDFQLVSSTNGDGFFIACTHTFNKVVLKSAQQAAGSPVAVYEYYADDSTWKSCSMVTTPTWTAAAGDRTIEFNYPSDMGRWDGSESILTNRFMFRVRFTTAPTGAFSCDYATVHHTQYITQITGSDQPHYVIAHNSRLWLAVGYIVYYSPPNQVTGWRGLSESEYFLEGGPEIRSMVSHKGYLVVFKDNAIYAFYGNSLDSFLRKKMADVGIEEILSSVSGGEEVYYLSQDGVRMFNGPKNIRVSKHIKSDIEGFTRTGAVAIYYKGEVWLSFPSESKLLVFDPATMRVDEETGDGAVSFFKFTGYKVDYFINCNGKGDTKKLLAVVNDSTPYIAELETGTNDKDRAGSNVNIDYRFKTNYFALINILQEKRYGIAKFKLKEATAETTYALTLEADGGARTKSANIVVALGTGYYNHVSKIPYELDGYNLAVEIRNNQLQDAGFRGLSLEYEKKEF</sequence>
<dbReference type="SUPFAM" id="SSF50978">
    <property type="entry name" value="WD40 repeat-like"/>
    <property type="match status" value="1"/>
</dbReference>